<evidence type="ECO:0000259" key="1">
    <source>
        <dbReference type="SMART" id="SM00382"/>
    </source>
</evidence>
<dbReference type="EMBL" id="CP054021">
    <property type="protein sequence ID" value="QKK15610.1"/>
    <property type="molecule type" value="Genomic_DNA"/>
</dbReference>
<dbReference type="InterPro" id="IPR003593">
    <property type="entry name" value="AAA+_ATPase"/>
</dbReference>
<reference evidence="2 3" key="1">
    <citation type="submission" date="2020-05" db="EMBL/GenBank/DDBJ databases">
        <title>Genome sequences of pea root nodulating Rhizobium spp.</title>
        <authorList>
            <person name="Rahi P."/>
        </authorList>
    </citation>
    <scope>NUCLEOTIDE SEQUENCE [LARGE SCALE GENOMIC DNA]</scope>
    <source>
        <strain evidence="3">JKLM 12A2</strain>
    </source>
</reference>
<gene>
    <name evidence="2" type="ORF">FFM53_004045</name>
</gene>
<keyword evidence="3" id="KW-1185">Reference proteome</keyword>
<organism evidence="2 3">
    <name type="scientific">Rhizobium indicum</name>
    <dbReference type="NCBI Taxonomy" id="2583231"/>
    <lineage>
        <taxon>Bacteria</taxon>
        <taxon>Pseudomonadati</taxon>
        <taxon>Pseudomonadota</taxon>
        <taxon>Alphaproteobacteria</taxon>
        <taxon>Hyphomicrobiales</taxon>
        <taxon>Rhizobiaceae</taxon>
        <taxon>Rhizobium/Agrobacterium group</taxon>
        <taxon>Rhizobium</taxon>
    </lineage>
</organism>
<dbReference type="RefSeq" id="WP_173883538.1">
    <property type="nucleotide sequence ID" value="NZ_CP054021.1"/>
</dbReference>
<name>A0ABX6PCT3_9HYPH</name>
<evidence type="ECO:0000313" key="3">
    <source>
        <dbReference type="Proteomes" id="UP000305673"/>
    </source>
</evidence>
<accession>A0ABX6PCT3</accession>
<protein>
    <submittedName>
        <fullName evidence="2">AAA family ATPase</fullName>
    </submittedName>
</protein>
<dbReference type="Proteomes" id="UP000305673">
    <property type="component" value="Chromosome"/>
</dbReference>
<proteinExistence type="predicted"/>
<dbReference type="Pfam" id="PF13481">
    <property type="entry name" value="AAA_25"/>
    <property type="match status" value="1"/>
</dbReference>
<dbReference type="InterPro" id="IPR027417">
    <property type="entry name" value="P-loop_NTPase"/>
</dbReference>
<evidence type="ECO:0000313" key="2">
    <source>
        <dbReference type="EMBL" id="QKK15610.1"/>
    </source>
</evidence>
<dbReference type="Gene3D" id="3.40.50.300">
    <property type="entry name" value="P-loop containing nucleotide triphosphate hydrolases"/>
    <property type="match status" value="1"/>
</dbReference>
<sequence length="525" mass="57019">MSLRETPASDSREAMIFGIYDRLYDHGHCSVDVVLAPANATGEPDWENTGPANVSSLPADEWPEYEQAEKRACVIVSNIDGCDPDSTFIVTLHHETGIPGMFQIHGPEIDRVVADSIIGRDLGNRPPPKEPTELQKSMAKLREELFAPKAPPVAANDNRPPAPQQTPAVAPTSLPVVCPAEWHGKPVPAREWYLQGLIPSRQVTIVSGDGGVGKSLLALQIAAAGALGVETMGMHPSAGRVVYLGAEDEAEEFHRRLDDIVTAHGKSLSDLSDFRLVPLADMDALLSVPDRRGNMQPTELYVDLVKMVNDFLPELIILDTAADLFGGDEIKRGQVRQFIGMLRKVAIPLNCAVVLLTHPSVSGMQSGTGSSGSTAWNNSVRSRLYMTRPEGKDADQDLRFLTTKKSNYGSTGGEMKLRWKDGVFVLDDGKPSPGSALMNVRAERIFRDVLSAINRSGERVAKTKGLNYAPKVMAERPDVEGLSVKMLEAAMQRLIAAGELRVVMEGPPSKPRQRLILAAERFGAE</sequence>
<dbReference type="SUPFAM" id="SSF52540">
    <property type="entry name" value="P-loop containing nucleoside triphosphate hydrolases"/>
    <property type="match status" value="1"/>
</dbReference>
<dbReference type="SMART" id="SM00382">
    <property type="entry name" value="AAA"/>
    <property type="match status" value="1"/>
</dbReference>
<feature type="domain" description="AAA+ ATPase" evidence="1">
    <location>
        <begin position="200"/>
        <end position="390"/>
    </location>
</feature>